<dbReference type="InterPro" id="IPR014001">
    <property type="entry name" value="Helicase_ATP-bd"/>
</dbReference>
<dbReference type="KEGG" id="sng:SNE_A20230"/>
<evidence type="ECO:0000259" key="3">
    <source>
        <dbReference type="PROSITE" id="PS50966"/>
    </source>
</evidence>
<accession>F8L5N3</accession>
<dbReference type="EMBL" id="FR872582">
    <property type="protein sequence ID" value="CCB89900.1"/>
    <property type="molecule type" value="Genomic_DNA"/>
</dbReference>
<dbReference type="Gene3D" id="3.40.50.300">
    <property type="entry name" value="P-loop containing nucleotide triphosphate hydrolases"/>
    <property type="match status" value="1"/>
</dbReference>
<dbReference type="InterPro" id="IPR049730">
    <property type="entry name" value="SNF2/RAD54-like_C"/>
</dbReference>
<dbReference type="SMART" id="SM00490">
    <property type="entry name" value="HELICc"/>
    <property type="match status" value="1"/>
</dbReference>
<dbReference type="PROSITE" id="PS51194">
    <property type="entry name" value="HELICASE_CTER"/>
    <property type="match status" value="1"/>
</dbReference>
<protein>
    <submittedName>
        <fullName evidence="6">Uncharacterized protein</fullName>
    </submittedName>
</protein>
<dbReference type="STRING" id="331113.SNE_A20230"/>
<dbReference type="PANTHER" id="PTHR10799">
    <property type="entry name" value="SNF2/RAD54 HELICASE FAMILY"/>
    <property type="match status" value="1"/>
</dbReference>
<feature type="domain" description="SWIM-type" evidence="3">
    <location>
        <begin position="47"/>
        <end position="84"/>
    </location>
</feature>
<dbReference type="Pfam" id="PF00176">
    <property type="entry name" value="SNF2-rel_dom"/>
    <property type="match status" value="1"/>
</dbReference>
<dbReference type="SMART" id="SM00487">
    <property type="entry name" value="DEXDc"/>
    <property type="match status" value="1"/>
</dbReference>
<evidence type="ECO:0000256" key="1">
    <source>
        <dbReference type="ARBA" id="ARBA00022801"/>
    </source>
</evidence>
<dbReference type="InterPro" id="IPR000330">
    <property type="entry name" value="SNF2_N"/>
</dbReference>
<name>F8L5N3_SIMNZ</name>
<dbReference type="InterPro" id="IPR038718">
    <property type="entry name" value="SNF2-like_sf"/>
</dbReference>
<keyword evidence="2" id="KW-0863">Zinc-finger</keyword>
<evidence type="ECO:0000256" key="2">
    <source>
        <dbReference type="PROSITE-ProRule" id="PRU00325"/>
    </source>
</evidence>
<evidence type="ECO:0000313" key="6">
    <source>
        <dbReference type="EMBL" id="CCB89900.1"/>
    </source>
</evidence>
<dbReference type="OrthoDB" id="18878at2"/>
<reference key="1">
    <citation type="journal article" date="2011" name="Mol. Biol. Evol.">
        <title>Unity in variety -- the pan-genome of the Chlamydiae.</title>
        <authorList>
            <person name="Collingro A."/>
            <person name="Tischler P."/>
            <person name="Weinmaier T."/>
            <person name="Penz T."/>
            <person name="Heinz E."/>
            <person name="Brunham R.C."/>
            <person name="Read T.D."/>
            <person name="Bavoil P.M."/>
            <person name="Sachse K."/>
            <person name="Kahane S."/>
            <person name="Friedman M.G."/>
            <person name="Rattei T."/>
            <person name="Myers G.S.A."/>
            <person name="Horn M."/>
        </authorList>
    </citation>
    <scope>NUCLEOTIDE SEQUENCE</scope>
    <source>
        <strain>Z</strain>
    </source>
</reference>
<dbReference type="Pfam" id="PF00271">
    <property type="entry name" value="Helicase_C"/>
    <property type="match status" value="1"/>
</dbReference>
<dbReference type="SUPFAM" id="SSF52540">
    <property type="entry name" value="P-loop containing nucleoside triphosphate hydrolases"/>
    <property type="match status" value="2"/>
</dbReference>
<reference evidence="6 7" key="2">
    <citation type="journal article" date="2011" name="Mol. Biol. Evol.">
        <title>Unity in variety--the pan-genome of the Chlamydiae.</title>
        <authorList>
            <person name="Collingro A."/>
            <person name="Tischler P."/>
            <person name="Weinmaier T."/>
            <person name="Penz T."/>
            <person name="Heinz E."/>
            <person name="Brunham R.C."/>
            <person name="Read T.D."/>
            <person name="Bavoil P.M."/>
            <person name="Sachse K."/>
            <person name="Kahane S."/>
            <person name="Friedman M.G."/>
            <person name="Rattei T."/>
            <person name="Myers G.S."/>
            <person name="Horn M."/>
        </authorList>
    </citation>
    <scope>NUCLEOTIDE SEQUENCE [LARGE SCALE GENOMIC DNA]</scope>
    <source>
        <strain evidence="7">ATCC VR-1471 / Z</strain>
    </source>
</reference>
<dbReference type="InterPro" id="IPR007527">
    <property type="entry name" value="Znf_SWIM"/>
</dbReference>
<dbReference type="GO" id="GO:0005524">
    <property type="term" value="F:ATP binding"/>
    <property type="evidence" value="ECO:0007669"/>
    <property type="project" value="InterPro"/>
</dbReference>
<keyword evidence="2" id="KW-0479">Metal-binding</keyword>
<feature type="domain" description="Helicase C-terminal" evidence="5">
    <location>
        <begin position="1059"/>
        <end position="1217"/>
    </location>
</feature>
<dbReference type="CDD" id="cd18793">
    <property type="entry name" value="SF2_C_SNF"/>
    <property type="match status" value="1"/>
</dbReference>
<dbReference type="GO" id="GO:0008270">
    <property type="term" value="F:zinc ion binding"/>
    <property type="evidence" value="ECO:0007669"/>
    <property type="project" value="UniProtKB-KW"/>
</dbReference>
<evidence type="ECO:0000259" key="5">
    <source>
        <dbReference type="PROSITE" id="PS51194"/>
    </source>
</evidence>
<dbReference type="Gene3D" id="3.40.50.10810">
    <property type="entry name" value="Tandem AAA-ATPase domain"/>
    <property type="match status" value="1"/>
</dbReference>
<dbReference type="Proteomes" id="UP000000496">
    <property type="component" value="Chromosome gsn.131"/>
</dbReference>
<dbReference type="InterPro" id="IPR001650">
    <property type="entry name" value="Helicase_C-like"/>
</dbReference>
<evidence type="ECO:0000259" key="4">
    <source>
        <dbReference type="PROSITE" id="PS51192"/>
    </source>
</evidence>
<dbReference type="PROSITE" id="PS50966">
    <property type="entry name" value="ZF_SWIM"/>
    <property type="match status" value="1"/>
</dbReference>
<dbReference type="PROSITE" id="PS51192">
    <property type="entry name" value="HELICASE_ATP_BIND_1"/>
    <property type="match status" value="1"/>
</dbReference>
<dbReference type="GO" id="GO:0016787">
    <property type="term" value="F:hydrolase activity"/>
    <property type="evidence" value="ECO:0007669"/>
    <property type="project" value="UniProtKB-KW"/>
</dbReference>
<sequence length="1234" mass="142895">MTFPFKNEHEQEGDLLIQSGDVKSIVFSEGTYQVEVFDQKLGETFWPFLQIDDEGALKDSFCTCETAEAEKSCAHLAAAFLQVSGVEPLHIQFHSSFWNHLCFMAFTRHGADTGVLEKKGEKEFICPSPKGEMLFSLKIKTQKGQELLDEYVFNRVAETEETSLKFSNLSSEELALWKRGTPTQKLQYELSFWSDLAKWMMTKQLFREKYSIDFQNADAVLPKKVVCHFPDLDLEFYIAEVNWETLIPSLKDVDSPLSVHEFQDIHLQKMTYHPETKEIRIHAEPIAEEKIKERTRIKIGEWEFQKGEGFFPINMNPLLKKKVISQKQIGEFLSHNIKILEKYLVGTKISREKIKPSYELKFDAQKKLHISCYAFQAGDLQTAEVTFFKPWVYLKEEGFHPLDEMLFDGFEKVIPPEGIGDFINEHKLWLNQHEGFQIHLSNVEFHLIYRFEDLKRLRFENESKAFEGSDEILDFGDWLYIKGKGFYKKLRARGLLKITPETEVLHSEIPQFIHENREELEQIKSFFNPRQPVESAGLNISLDSTGKIHIEPEFLFLADYVGKQVHFLGDFTYVEGEGFAEIPQAARLPEKYRNSRTILESQEPYFVTVELTKLKPFIQKIDKRLKRPHNLNLKVNYLQQDPSTPGKKWIIDLVYESEFGEESIGVIKEGLDHHRSYAITEAGLIFFKDPRFNWLRELSENQIGSNGQSVELTTLEWIRLRTYEDVTRPTGNSEKEKRTRELLEQMDSFESAELLNLDALESTLRPYQEVGVKWLWFLYSYGLSGLLCDDMGLGKTHQAMALLAAASHAKEKAKFFVVCPTSVIYHWEELLSRFLPSLKVVVFYGTQRSLKAFNIKADLLLTSYGTLRSEKDAISKIPFDVAIFDETQIAKNMQSQTHQALAAVKAGTKIGLTGTPIENRLLELKALFDVVLPGYLPSQAQYREHFINPIEKYQDKEKKQLLAKLIHPFVLRRKKSEVLDDLPEKIEEIARCELSEEQLKLYKEAYVKSRDKLLKEMKDKQSEIPYLHVFALLNTLKQICNHPSLILKDIANYKEHQSGKWDLFVELLSETRASGQKLVVFTQYLDMMKIIESHLKEHGIGFAAIRGSTQDRKKQLETFRDDPECEVFVASLKAAGTGIDLTAASVVIHYDRWWNPAKENQATDRVHRIGQNRGVQVFKMVTKRTVEEHIHRLIVKKEGLLESVVGYDDQDQIKHFNREDILELISQINKDVVD</sequence>
<dbReference type="AlphaFoldDB" id="F8L5N3"/>
<evidence type="ECO:0000313" key="7">
    <source>
        <dbReference type="Proteomes" id="UP000000496"/>
    </source>
</evidence>
<dbReference type="eggNOG" id="COG0553">
    <property type="taxonomic scope" value="Bacteria"/>
</dbReference>
<proteinExistence type="predicted"/>
<keyword evidence="7" id="KW-1185">Reference proteome</keyword>
<feature type="domain" description="Helicase ATP-binding" evidence="4">
    <location>
        <begin position="776"/>
        <end position="934"/>
    </location>
</feature>
<keyword evidence="2" id="KW-0862">Zinc</keyword>
<dbReference type="HOGENOM" id="CLU_271671_0_0_0"/>
<gene>
    <name evidence="6" type="ordered locus">SNE_A20230</name>
</gene>
<keyword evidence="1" id="KW-0378">Hydrolase</keyword>
<dbReference type="InterPro" id="IPR027417">
    <property type="entry name" value="P-loop_NTPase"/>
</dbReference>
<dbReference type="RefSeq" id="WP_013944366.1">
    <property type="nucleotide sequence ID" value="NC_015713.1"/>
</dbReference>
<organism evidence="6 7">
    <name type="scientific">Simkania negevensis (strain ATCC VR-1471 / DSM 27360 / Z)</name>
    <dbReference type="NCBI Taxonomy" id="331113"/>
    <lineage>
        <taxon>Bacteria</taxon>
        <taxon>Pseudomonadati</taxon>
        <taxon>Chlamydiota</taxon>
        <taxon>Chlamydiia</taxon>
        <taxon>Parachlamydiales</taxon>
        <taxon>Simkaniaceae</taxon>
        <taxon>Simkania</taxon>
    </lineage>
</organism>